<dbReference type="InParanoid" id="E9JEJ0"/>
<evidence type="ECO:0000256" key="1">
    <source>
        <dbReference type="ARBA" id="ARBA00008670"/>
    </source>
</evidence>
<dbReference type="Proteomes" id="UP000005204">
    <property type="component" value="Unassembled WGS sequence"/>
</dbReference>
<dbReference type="GO" id="GO:0006955">
    <property type="term" value="P:immune response"/>
    <property type="evidence" value="ECO:0007669"/>
    <property type="project" value="InterPro"/>
</dbReference>
<reference evidence="4" key="3">
    <citation type="submission" date="2022-06" db="UniProtKB">
        <authorList>
            <consortium name="EnsemblMetazoa"/>
        </authorList>
    </citation>
    <scope>IDENTIFICATION</scope>
    <source>
        <strain evidence="4">p50T (Dazao)</strain>
    </source>
</reference>
<evidence type="ECO:0000313" key="5">
    <source>
        <dbReference type="Proteomes" id="UP000005204"/>
    </source>
</evidence>
<dbReference type="Gene3D" id="2.60.120.40">
    <property type="match status" value="1"/>
</dbReference>
<organism evidence="3">
    <name type="scientific">Bombyx mori</name>
    <name type="common">Silk moth</name>
    <dbReference type="NCBI Taxonomy" id="7091"/>
    <lineage>
        <taxon>Eukaryota</taxon>
        <taxon>Metazoa</taxon>
        <taxon>Ecdysozoa</taxon>
        <taxon>Arthropoda</taxon>
        <taxon>Hexapoda</taxon>
        <taxon>Insecta</taxon>
        <taxon>Pterygota</taxon>
        <taxon>Neoptera</taxon>
        <taxon>Endopterygota</taxon>
        <taxon>Lepidoptera</taxon>
        <taxon>Glossata</taxon>
        <taxon>Ditrysia</taxon>
        <taxon>Bombycoidea</taxon>
        <taxon>Bombycidae</taxon>
        <taxon>Bombycinae</taxon>
        <taxon>Bombyx</taxon>
    </lineage>
</organism>
<dbReference type="SUPFAM" id="SSF49842">
    <property type="entry name" value="TNF-like"/>
    <property type="match status" value="1"/>
</dbReference>
<evidence type="ECO:0000313" key="4">
    <source>
        <dbReference type="EnsemblMetazoa" id="NP_001243913.1"/>
    </source>
</evidence>
<dbReference type="PROSITE" id="PS00251">
    <property type="entry name" value="THD_1"/>
    <property type="match status" value="1"/>
</dbReference>
<dbReference type="InterPro" id="IPR008983">
    <property type="entry name" value="Tumour_necrosis_fac-like_dom"/>
</dbReference>
<dbReference type="EnsemblMetazoa" id="NM_001256984.1">
    <property type="protein sequence ID" value="NP_001243913.1"/>
    <property type="gene ID" value="LOC100862755"/>
</dbReference>
<proteinExistence type="evidence at transcript level"/>
<dbReference type="HOGENOM" id="CLU_070427_0_0_1"/>
<evidence type="ECO:0000259" key="2">
    <source>
        <dbReference type="PROSITE" id="PS50049"/>
    </source>
</evidence>
<keyword evidence="5" id="KW-1185">Reference proteome</keyword>
<dbReference type="InterPro" id="IPR021184">
    <property type="entry name" value="TNF_CS"/>
</dbReference>
<dbReference type="EMBL" id="GQ426307">
    <property type="protein sequence ID" value="ADM32533.1"/>
    <property type="molecule type" value="mRNA"/>
</dbReference>
<reference evidence="3" key="2">
    <citation type="journal article" date="2010" name="BMC Genomics">
        <title>The genomic underpinnings of apoptosis in the silkworm, Bombyx mori.</title>
        <authorList>
            <person name="Zhang J.Y."/>
            <person name="Pan M.H."/>
            <person name="Sun Z.Y."/>
            <person name="Huang S.J."/>
            <person name="Yu Z.S."/>
            <person name="Liu D."/>
            <person name="Zhao D.H."/>
            <person name="Lu C."/>
        </authorList>
    </citation>
    <scope>NUCLEOTIDE SEQUENCE</scope>
</reference>
<gene>
    <name evidence="4" type="primary">100862755</name>
</gene>
<protein>
    <submittedName>
        <fullName evidence="3">TNFSF5</fullName>
    </submittedName>
</protein>
<dbReference type="Pfam" id="PF00229">
    <property type="entry name" value="TNF"/>
    <property type="match status" value="1"/>
</dbReference>
<accession>E9JEJ0</accession>
<feature type="domain" description="THD" evidence="2">
    <location>
        <begin position="71"/>
        <end position="213"/>
    </location>
</feature>
<reference evidence="5" key="1">
    <citation type="journal article" date="2008" name="Insect Biochem. Mol. Biol.">
        <title>The genome of a lepidopteran model insect, the silkworm Bombyx mori.</title>
        <authorList>
            <consortium name="International Silkworm Genome Consortium"/>
        </authorList>
    </citation>
    <scope>NUCLEOTIDE SEQUENCE [LARGE SCALE GENOMIC DNA]</scope>
    <source>
        <strain evidence="5">p50T</strain>
    </source>
</reference>
<sequence>MILMRRQLDMIKDHFMFQNIGHETLVQSALVAPKSQSSDREPRMNNENAKKYFVEDLGEDMLLVDSRKKNMTQDILDNNISVLQKALMGPWVRDTEVSSKQSDEKIKLNSDFNYVTINESGLYLVYTQVVYLTKESNCYFVWAHQPDKEPRLLSTCATGDDSSRRPIAKSQMSCSVQTVARLYKGDTVNIAQREPNRRVWLRPGYSYFGFVKLSS</sequence>
<name>E9JEJ0_BOMMO</name>
<dbReference type="GO" id="GO:0005164">
    <property type="term" value="F:tumor necrosis factor receptor binding"/>
    <property type="evidence" value="ECO:0007669"/>
    <property type="project" value="InterPro"/>
</dbReference>
<dbReference type="PROSITE" id="PS50049">
    <property type="entry name" value="THD_2"/>
    <property type="match status" value="1"/>
</dbReference>
<evidence type="ECO:0000313" key="3">
    <source>
        <dbReference type="EMBL" id="ADM32533.1"/>
    </source>
</evidence>
<dbReference type="AlphaFoldDB" id="E9JEJ0"/>
<dbReference type="PaxDb" id="7091-BGIBMGA003585-TA"/>
<dbReference type="SMR" id="E9JEJ0"/>
<dbReference type="KEGG" id="bmor:100862755"/>
<comment type="similarity">
    <text evidence="1">Belongs to the tumor necrosis factor family.</text>
</comment>
<dbReference type="InterPro" id="IPR006052">
    <property type="entry name" value="TNF_dom"/>
</dbReference>
<dbReference type="STRING" id="7091.E9JEJ0"/>
<dbReference type="eggNOG" id="ENOG502SFDU">
    <property type="taxonomic scope" value="Eukaryota"/>
</dbReference>
<dbReference type="GO" id="GO:0016020">
    <property type="term" value="C:membrane"/>
    <property type="evidence" value="ECO:0007669"/>
    <property type="project" value="InterPro"/>
</dbReference>
<dbReference type="OMA" id="ICMIISC"/>